<feature type="modified residue" description="4-aspartylphosphate" evidence="4">
    <location>
        <position position="53"/>
    </location>
</feature>
<dbReference type="SMART" id="SM00862">
    <property type="entry name" value="Trans_reg_C"/>
    <property type="match status" value="1"/>
</dbReference>
<dbReference type="PROSITE" id="PS51755">
    <property type="entry name" value="OMPR_PHOB"/>
    <property type="match status" value="1"/>
</dbReference>
<evidence type="ECO:0000256" key="3">
    <source>
        <dbReference type="ARBA" id="ARBA00023125"/>
    </source>
</evidence>
<sequence>MKPLILICSQDAEFYLFFSHVLEVDGFATVLAGGVEDAIRQTTECEPQAVVLDCQPATATGPGICARLKGEMQTDALPVIALIASGAEHQQLDLLKAGIDETFLRPFAPAKLLAYLGGKLRTRLFPNGGNDEALSCGQLHMEPRSRRVHCSGQQLHLGPLEFNMLRHLMENPGKVCSRDELVSAAWPAKIYVGPRTVDVHVSRLRKALSPHSVIRTIRSGGYALEEQEI</sequence>
<keyword evidence="1 4" id="KW-0597">Phosphoprotein</keyword>
<evidence type="ECO:0000256" key="1">
    <source>
        <dbReference type="ARBA" id="ARBA00022553"/>
    </source>
</evidence>
<proteinExistence type="predicted"/>
<evidence type="ECO:0000313" key="8">
    <source>
        <dbReference type="EMBL" id="MEI9401980.1"/>
    </source>
</evidence>
<dbReference type="SUPFAM" id="SSF52172">
    <property type="entry name" value="CheY-like"/>
    <property type="match status" value="1"/>
</dbReference>
<evidence type="ECO:0000259" key="7">
    <source>
        <dbReference type="PROSITE" id="PS51755"/>
    </source>
</evidence>
<dbReference type="Pfam" id="PF00072">
    <property type="entry name" value="Response_reg"/>
    <property type="match status" value="1"/>
</dbReference>
<dbReference type="InterPro" id="IPR001867">
    <property type="entry name" value="OmpR/PhoB-type_DNA-bd"/>
</dbReference>
<reference evidence="8 9" key="1">
    <citation type="submission" date="2022-12" db="EMBL/GenBank/DDBJ databases">
        <authorList>
            <person name="Muema E."/>
        </authorList>
    </citation>
    <scope>NUCLEOTIDE SEQUENCE [LARGE SCALE GENOMIC DNA]</scope>
    <source>
        <strain evidence="9">1330</strain>
    </source>
</reference>
<dbReference type="Pfam" id="PF00486">
    <property type="entry name" value="Trans_reg_C"/>
    <property type="match status" value="1"/>
</dbReference>
<dbReference type="CDD" id="cd00383">
    <property type="entry name" value="trans_reg_C"/>
    <property type="match status" value="1"/>
</dbReference>
<dbReference type="RefSeq" id="WP_337092301.1">
    <property type="nucleotide sequence ID" value="NZ_JAPYKO010000003.1"/>
</dbReference>
<dbReference type="SMART" id="SM00448">
    <property type="entry name" value="REC"/>
    <property type="match status" value="1"/>
</dbReference>
<name>A0ABU8KA60_9HYPH</name>
<dbReference type="InterPro" id="IPR039420">
    <property type="entry name" value="WalR-like"/>
</dbReference>
<feature type="DNA-binding region" description="OmpR/PhoB-type" evidence="5">
    <location>
        <begin position="131"/>
        <end position="226"/>
    </location>
</feature>
<dbReference type="PANTHER" id="PTHR48111">
    <property type="entry name" value="REGULATOR OF RPOS"/>
    <property type="match status" value="1"/>
</dbReference>
<feature type="domain" description="Response regulatory" evidence="6">
    <location>
        <begin position="4"/>
        <end position="120"/>
    </location>
</feature>
<dbReference type="InterPro" id="IPR011006">
    <property type="entry name" value="CheY-like_superfamily"/>
</dbReference>
<feature type="domain" description="OmpR/PhoB-type" evidence="7">
    <location>
        <begin position="131"/>
        <end position="226"/>
    </location>
</feature>
<comment type="caution">
    <text evidence="8">The sequence shown here is derived from an EMBL/GenBank/DDBJ whole genome shotgun (WGS) entry which is preliminary data.</text>
</comment>
<evidence type="ECO:0000313" key="9">
    <source>
        <dbReference type="Proteomes" id="UP001366503"/>
    </source>
</evidence>
<dbReference type="Gene3D" id="1.10.10.10">
    <property type="entry name" value="Winged helix-like DNA-binding domain superfamily/Winged helix DNA-binding domain"/>
    <property type="match status" value="1"/>
</dbReference>
<keyword evidence="3 5" id="KW-0238">DNA-binding</keyword>
<keyword evidence="2" id="KW-0902">Two-component regulatory system</keyword>
<dbReference type="SUPFAM" id="SSF46894">
    <property type="entry name" value="C-terminal effector domain of the bipartite response regulators"/>
    <property type="match status" value="1"/>
</dbReference>
<dbReference type="Gene3D" id="3.40.50.2300">
    <property type="match status" value="1"/>
</dbReference>
<evidence type="ECO:0000256" key="2">
    <source>
        <dbReference type="ARBA" id="ARBA00023012"/>
    </source>
</evidence>
<evidence type="ECO:0000259" key="6">
    <source>
        <dbReference type="PROSITE" id="PS50110"/>
    </source>
</evidence>
<keyword evidence="9" id="KW-1185">Reference proteome</keyword>
<dbReference type="InterPro" id="IPR016032">
    <property type="entry name" value="Sig_transdc_resp-reg_C-effctor"/>
</dbReference>
<evidence type="ECO:0000256" key="5">
    <source>
        <dbReference type="PROSITE-ProRule" id="PRU01091"/>
    </source>
</evidence>
<dbReference type="EMBL" id="JAPYKO010000003">
    <property type="protein sequence ID" value="MEI9401980.1"/>
    <property type="molecule type" value="Genomic_DNA"/>
</dbReference>
<protein>
    <submittedName>
        <fullName evidence="8">Response regulator transcription factor</fullName>
    </submittedName>
</protein>
<organism evidence="8 9">
    <name type="scientific">Mesorhizobium argentiipisi</name>
    <dbReference type="NCBI Taxonomy" id="3015175"/>
    <lineage>
        <taxon>Bacteria</taxon>
        <taxon>Pseudomonadati</taxon>
        <taxon>Pseudomonadota</taxon>
        <taxon>Alphaproteobacteria</taxon>
        <taxon>Hyphomicrobiales</taxon>
        <taxon>Phyllobacteriaceae</taxon>
        <taxon>Mesorhizobium</taxon>
    </lineage>
</organism>
<evidence type="ECO:0000256" key="4">
    <source>
        <dbReference type="PROSITE-ProRule" id="PRU00169"/>
    </source>
</evidence>
<dbReference type="InterPro" id="IPR001789">
    <property type="entry name" value="Sig_transdc_resp-reg_receiver"/>
</dbReference>
<dbReference type="PROSITE" id="PS50110">
    <property type="entry name" value="RESPONSE_REGULATORY"/>
    <property type="match status" value="1"/>
</dbReference>
<dbReference type="Proteomes" id="UP001366503">
    <property type="component" value="Unassembled WGS sequence"/>
</dbReference>
<dbReference type="InterPro" id="IPR036388">
    <property type="entry name" value="WH-like_DNA-bd_sf"/>
</dbReference>
<dbReference type="PANTHER" id="PTHR48111:SF40">
    <property type="entry name" value="PHOSPHATE REGULON TRANSCRIPTIONAL REGULATORY PROTEIN PHOB"/>
    <property type="match status" value="1"/>
</dbReference>
<gene>
    <name evidence="8" type="ORF">O7A05_07340</name>
</gene>
<accession>A0ABU8KA60</accession>